<evidence type="ECO:0000256" key="2">
    <source>
        <dbReference type="ARBA" id="ARBA00022723"/>
    </source>
</evidence>
<name>A0ABM9ZSJ6_9BACT</name>
<dbReference type="InterPro" id="IPR009078">
    <property type="entry name" value="Ferritin-like_SF"/>
</dbReference>
<feature type="domain" description="Ferritin-like diiron" evidence="6">
    <location>
        <begin position="20"/>
        <end position="165"/>
    </location>
</feature>
<evidence type="ECO:0000256" key="1">
    <source>
        <dbReference type="ARBA" id="ARBA00022434"/>
    </source>
</evidence>
<dbReference type="Proteomes" id="UP000006462">
    <property type="component" value="Unassembled WGS sequence"/>
</dbReference>
<keyword evidence="2 5" id="KW-0479">Metal-binding</keyword>
<keyword evidence="4 5" id="KW-0408">Iron</keyword>
<dbReference type="EMBL" id="ADFP01000116">
    <property type="protein sequence ID" value="EFB89853.1"/>
    <property type="molecule type" value="Genomic_DNA"/>
</dbReference>
<keyword evidence="8" id="KW-1185">Reference proteome</keyword>
<dbReference type="EC" id="1.16.3.2" evidence="5"/>
<dbReference type="GO" id="GO:0004322">
    <property type="term" value="F:ferroxidase activity"/>
    <property type="evidence" value="ECO:0007669"/>
    <property type="project" value="UniProtKB-EC"/>
</dbReference>
<dbReference type="Pfam" id="PF00210">
    <property type="entry name" value="Ferritin"/>
    <property type="match status" value="1"/>
</dbReference>
<keyword evidence="5" id="KW-0963">Cytoplasm</keyword>
<comment type="caution">
    <text evidence="7">The sequence shown here is derived from an EMBL/GenBank/DDBJ whole genome shotgun (WGS) entry which is preliminary data.</text>
</comment>
<evidence type="ECO:0000313" key="8">
    <source>
        <dbReference type="Proteomes" id="UP000006462"/>
    </source>
</evidence>
<dbReference type="InterPro" id="IPR009040">
    <property type="entry name" value="Ferritin-like_diiron"/>
</dbReference>
<evidence type="ECO:0000256" key="4">
    <source>
        <dbReference type="ARBA" id="ARBA00023004"/>
    </source>
</evidence>
<dbReference type="InterPro" id="IPR012347">
    <property type="entry name" value="Ferritin-like"/>
</dbReference>
<evidence type="ECO:0000313" key="7">
    <source>
        <dbReference type="EMBL" id="EFB89853.1"/>
    </source>
</evidence>
<sequence>MPRGSRRSFESLQNFKGENIMLDAKVKGLINTQVNKEFYSAYLYLDFANYYYDQGLDGFAHWYDVQAQEERDHAMLMRTYLQNNGELVTFSEIAKPDKVYKKLDDPLKFALEHEQYVTGLINAIYKAASDVNDYRTMQCFDWFVKEQGEEEKNAEDLIKKFSLFGSDPKGLYALNQELLARVYAAPSLTL</sequence>
<comment type="catalytic activity">
    <reaction evidence="5">
        <text>4 Fe(2+) + O2 + 6 H2O = 4 iron(III) oxide-hydroxide + 12 H(+)</text>
        <dbReference type="Rhea" id="RHEA:11972"/>
        <dbReference type="ChEBI" id="CHEBI:15377"/>
        <dbReference type="ChEBI" id="CHEBI:15378"/>
        <dbReference type="ChEBI" id="CHEBI:15379"/>
        <dbReference type="ChEBI" id="CHEBI:29033"/>
        <dbReference type="ChEBI" id="CHEBI:78619"/>
        <dbReference type="EC" id="1.16.3.2"/>
    </reaction>
</comment>
<comment type="similarity">
    <text evidence="5">Belongs to the ferritin family. Prokaryotic subfamily.</text>
</comment>
<accession>A0ABM9ZSJ6</accession>
<evidence type="ECO:0000259" key="6">
    <source>
        <dbReference type="PROSITE" id="PS50905"/>
    </source>
</evidence>
<dbReference type="SUPFAM" id="SSF47240">
    <property type="entry name" value="Ferritin-like"/>
    <property type="match status" value="1"/>
</dbReference>
<gene>
    <name evidence="7" type="ORF">HMPREF7215_2725</name>
</gene>
<reference evidence="7 8" key="1">
    <citation type="submission" date="2009-12" db="EMBL/GenBank/DDBJ databases">
        <authorList>
            <person name="Shrivastava S."/>
            <person name="Madupu R."/>
            <person name="Durkin A.S."/>
            <person name="Torralba M."/>
            <person name="Methe B."/>
            <person name="Sutton G.G."/>
            <person name="Strausberg R.L."/>
            <person name="Nelson K.E."/>
        </authorList>
    </citation>
    <scope>NUCLEOTIDE SEQUENCE [LARGE SCALE GENOMIC DNA]</scope>
    <source>
        <strain evidence="7 8">W5455</strain>
    </source>
</reference>
<evidence type="ECO:0000256" key="5">
    <source>
        <dbReference type="RuleBase" id="RU361145"/>
    </source>
</evidence>
<dbReference type="CDD" id="cd01055">
    <property type="entry name" value="Nonheme_Ferritin"/>
    <property type="match status" value="1"/>
</dbReference>
<proteinExistence type="inferred from homology"/>
<dbReference type="PANTHER" id="PTHR11431:SF127">
    <property type="entry name" value="BACTERIAL NON-HEME FERRITIN"/>
    <property type="match status" value="1"/>
</dbReference>
<comment type="function">
    <text evidence="5">Iron-storage protein.</text>
</comment>
<keyword evidence="3 7" id="KW-0560">Oxidoreductase</keyword>
<comment type="subcellular location">
    <subcellularLocation>
        <location evidence="5">Cytoplasm</location>
    </subcellularLocation>
</comment>
<dbReference type="PROSITE" id="PS50905">
    <property type="entry name" value="FERRITIN_LIKE"/>
    <property type="match status" value="1"/>
</dbReference>
<dbReference type="InterPro" id="IPR041719">
    <property type="entry name" value="Ferritin_prok"/>
</dbReference>
<keyword evidence="1 5" id="KW-0409">Iron storage</keyword>
<organism evidence="7 8">
    <name type="scientific">Pyramidobacter piscolens W5455</name>
    <dbReference type="NCBI Taxonomy" id="352165"/>
    <lineage>
        <taxon>Bacteria</taxon>
        <taxon>Thermotogati</taxon>
        <taxon>Synergistota</taxon>
        <taxon>Synergistia</taxon>
        <taxon>Synergistales</taxon>
        <taxon>Dethiosulfovibrionaceae</taxon>
        <taxon>Pyramidobacter</taxon>
    </lineage>
</organism>
<dbReference type="InterPro" id="IPR008331">
    <property type="entry name" value="Ferritin_DPS_dom"/>
</dbReference>
<protein>
    <recommendedName>
        <fullName evidence="5">Ferritin</fullName>
        <ecNumber evidence="5">1.16.3.2</ecNumber>
    </recommendedName>
</protein>
<dbReference type="Gene3D" id="1.20.1260.10">
    <property type="match status" value="1"/>
</dbReference>
<dbReference type="PANTHER" id="PTHR11431">
    <property type="entry name" value="FERRITIN"/>
    <property type="match status" value="1"/>
</dbReference>
<evidence type="ECO:0000256" key="3">
    <source>
        <dbReference type="ARBA" id="ARBA00023002"/>
    </source>
</evidence>
<dbReference type="InterPro" id="IPR001519">
    <property type="entry name" value="Ferritin"/>
</dbReference>